<dbReference type="InterPro" id="IPR004147">
    <property type="entry name" value="ABC1_dom"/>
</dbReference>
<keyword evidence="1" id="KW-0472">Membrane</keyword>
<accession>A0A6C0KYC3</accession>
<feature type="domain" description="ABC1 atypical kinase-like" evidence="2">
    <location>
        <begin position="114"/>
        <end position="320"/>
    </location>
</feature>
<dbReference type="InterPro" id="IPR051130">
    <property type="entry name" value="Mito_struct-func_regulator"/>
</dbReference>
<reference evidence="3" key="1">
    <citation type="journal article" date="2020" name="Nature">
        <title>Giant virus diversity and host interactions through global metagenomics.</title>
        <authorList>
            <person name="Schulz F."/>
            <person name="Roux S."/>
            <person name="Paez-Espino D."/>
            <person name="Jungbluth S."/>
            <person name="Walsh D.A."/>
            <person name="Denef V.J."/>
            <person name="McMahon K.D."/>
            <person name="Konstantinidis K.T."/>
            <person name="Eloe-Fadrosh E.A."/>
            <person name="Kyrpides N.C."/>
            <person name="Woyke T."/>
        </authorList>
    </citation>
    <scope>NUCLEOTIDE SEQUENCE</scope>
    <source>
        <strain evidence="3">GVMAG-S-3300013094-109</strain>
    </source>
</reference>
<dbReference type="Gene3D" id="1.10.510.10">
    <property type="entry name" value="Transferase(Phosphotransferase) domain 1"/>
    <property type="match status" value="1"/>
</dbReference>
<dbReference type="EMBL" id="MN740989">
    <property type="protein sequence ID" value="QHU21338.1"/>
    <property type="molecule type" value="Genomic_DNA"/>
</dbReference>
<protein>
    <recommendedName>
        <fullName evidence="2">ABC1 atypical kinase-like domain-containing protein</fullName>
    </recommendedName>
</protein>
<dbReference type="SUPFAM" id="SSF56112">
    <property type="entry name" value="Protein kinase-like (PK-like)"/>
    <property type="match status" value="1"/>
</dbReference>
<evidence type="ECO:0000313" key="3">
    <source>
        <dbReference type="EMBL" id="QHU21338.1"/>
    </source>
</evidence>
<keyword evidence="1" id="KW-1133">Transmembrane helix</keyword>
<name>A0A6C0KYC3_9ZZZZ</name>
<dbReference type="Pfam" id="PF03109">
    <property type="entry name" value="ABC1"/>
    <property type="match status" value="1"/>
</dbReference>
<proteinExistence type="predicted"/>
<evidence type="ECO:0000256" key="1">
    <source>
        <dbReference type="SAM" id="Phobius"/>
    </source>
</evidence>
<dbReference type="PANTHER" id="PTHR43173:SF19">
    <property type="entry name" value="AARF DOMAIN-CONTAINING PROTEIN KINASE 1"/>
    <property type="match status" value="1"/>
</dbReference>
<dbReference type="PANTHER" id="PTHR43173">
    <property type="entry name" value="ABC1 FAMILY PROTEIN"/>
    <property type="match status" value="1"/>
</dbReference>
<keyword evidence="1" id="KW-0812">Transmembrane</keyword>
<sequence length="451" mass="53244">MFCNLTTTIKSLFFIGDIFFFTLYELMHYMIYKNYKNSIYRITSQLAKKNILYVKMFQAFALNNNIIDDSINQEIIKYSDSVPYHINDIDWRTFDKIIEKYDLEDNVGYSSIKSGMISIVFKLKKKNSDDFLILKMKRRNIDQTLDDAIERIKFLVWVLSFFPIFNTLEVPLLFNKNIVILKEQLDFNMEINNTIEMKEVCKNNTYIKIPYIYEEVTRLYPNSILMEFIEGKHISDIDPEDYYDFAKLVVKYGCVNMSCHGMFHGDLHSGNILFIKNNKDQEILCGHKYQLGIIDFGIVMRIDEKSKHKLVSLFSELVISKPREISIKLIDMLLEPKGFIDELHIEDKNNIINIIENIVSCIIEKSKKEFQTLIFDFIFNLNNYLDNKELKKYGIKINEEFIKIQMGITMAYGISMLLCKDNYMDVVNEVLNEVFHLDVLTELLDSNYIDE</sequence>
<dbReference type="AlphaFoldDB" id="A0A6C0KYC3"/>
<evidence type="ECO:0000259" key="2">
    <source>
        <dbReference type="Pfam" id="PF03109"/>
    </source>
</evidence>
<dbReference type="InterPro" id="IPR011009">
    <property type="entry name" value="Kinase-like_dom_sf"/>
</dbReference>
<feature type="transmembrane region" description="Helical" evidence="1">
    <location>
        <begin position="12"/>
        <end position="32"/>
    </location>
</feature>
<organism evidence="3">
    <name type="scientific">viral metagenome</name>
    <dbReference type="NCBI Taxonomy" id="1070528"/>
    <lineage>
        <taxon>unclassified sequences</taxon>
        <taxon>metagenomes</taxon>
        <taxon>organismal metagenomes</taxon>
    </lineage>
</organism>